<accession>A0A318SDZ8</accession>
<comment type="caution">
    <text evidence="1">The sequence shown here is derived from an EMBL/GenBank/DDBJ whole genome shotgun (WGS) entry which is preliminary data.</text>
</comment>
<evidence type="ECO:0000313" key="2">
    <source>
        <dbReference type="Proteomes" id="UP000247540"/>
    </source>
</evidence>
<dbReference type="Proteomes" id="UP000247540">
    <property type="component" value="Unassembled WGS sequence"/>
</dbReference>
<evidence type="ECO:0000313" key="1">
    <source>
        <dbReference type="EMBL" id="PYE73772.1"/>
    </source>
</evidence>
<dbReference type="AlphaFoldDB" id="A0A318SDZ8"/>
<proteinExistence type="predicted"/>
<name>A0A318SDZ8_9BURK</name>
<gene>
    <name evidence="1" type="ORF">DFQ15_1329</name>
</gene>
<dbReference type="Pfam" id="PF10986">
    <property type="entry name" value="ZrgA"/>
    <property type="match status" value="1"/>
</dbReference>
<protein>
    <submittedName>
        <fullName evidence="1">Uncharacterized protein DUF2796</fullName>
    </submittedName>
</protein>
<reference evidence="1 2" key="1">
    <citation type="submission" date="2018-06" db="EMBL/GenBank/DDBJ databases">
        <title>Genomic Encyclopedia of Type Strains, Phase III (KMG-III): the genomes of soil and plant-associated and newly described type strains.</title>
        <authorList>
            <person name="Whitman W."/>
        </authorList>
    </citation>
    <scope>NUCLEOTIDE SEQUENCE [LARGE SCALE GENOMIC DNA]</scope>
    <source>
        <strain evidence="1 2">CECT 7646</strain>
    </source>
</reference>
<sequence length="222" mass="23542">MIPAGSGAGSEYRACHGAPLPEPMPMPMPIFLHRARRPPRFMFAAALVLALPVLSWAQAPVPHAHTHGQARIDLAVEGDVLTLALGAPLDSLVGFEHAPRTAAERQRVAQMAARLRAADTLFVPDPAAGCTLADVSLESPVLGLAPTAAAGAAGSTGAADEHADLDATVRFQCRQSGRARFVEVRLFDAFPALRAIEVQAATPQGQFRRTLTPRAPRLGWER</sequence>
<dbReference type="InterPro" id="IPR021253">
    <property type="entry name" value="ZrgA-like"/>
</dbReference>
<keyword evidence="2" id="KW-1185">Reference proteome</keyword>
<dbReference type="EMBL" id="QJTC01000032">
    <property type="protein sequence ID" value="PYE73772.1"/>
    <property type="molecule type" value="Genomic_DNA"/>
</dbReference>
<organism evidence="1 2">
    <name type="scientific">Xylophilus ampelinus</name>
    <dbReference type="NCBI Taxonomy" id="54067"/>
    <lineage>
        <taxon>Bacteria</taxon>
        <taxon>Pseudomonadati</taxon>
        <taxon>Pseudomonadota</taxon>
        <taxon>Betaproteobacteria</taxon>
        <taxon>Burkholderiales</taxon>
        <taxon>Xylophilus</taxon>
    </lineage>
</organism>